<keyword evidence="3" id="KW-1185">Reference proteome</keyword>
<comment type="caution">
    <text evidence="2">The sequence shown here is derived from an EMBL/GenBank/DDBJ whole genome shotgun (WGS) entry which is preliminary data.</text>
</comment>
<dbReference type="OrthoDB" id="190787at2"/>
<dbReference type="Proteomes" id="UP000324065">
    <property type="component" value="Unassembled WGS sequence"/>
</dbReference>
<dbReference type="Gene3D" id="2.60.120.10">
    <property type="entry name" value="Jelly Rolls"/>
    <property type="match status" value="1"/>
</dbReference>
<proteinExistence type="predicted"/>
<dbReference type="CDD" id="cd00038">
    <property type="entry name" value="CAP_ED"/>
    <property type="match status" value="1"/>
</dbReference>
<reference evidence="2 3" key="1">
    <citation type="submission" date="2019-09" db="EMBL/GenBank/DDBJ databases">
        <title>Genome sequence of Roseospira marina, one of the more divergent members of the non-sulfur purple photosynthetic bacterial family, the Rhodospirillaceae.</title>
        <authorList>
            <person name="Meyer T."/>
            <person name="Kyndt J."/>
        </authorList>
    </citation>
    <scope>NUCLEOTIDE SEQUENCE [LARGE SCALE GENOMIC DNA]</scope>
    <source>
        <strain evidence="2 3">DSM 15113</strain>
    </source>
</reference>
<dbReference type="InterPro" id="IPR014710">
    <property type="entry name" value="RmlC-like_jellyroll"/>
</dbReference>
<dbReference type="AlphaFoldDB" id="A0A5M6IB75"/>
<dbReference type="InterPro" id="IPR018490">
    <property type="entry name" value="cNMP-bd_dom_sf"/>
</dbReference>
<dbReference type="RefSeq" id="WP_150062261.1">
    <property type="nucleotide sequence ID" value="NZ_JACHII010000002.1"/>
</dbReference>
<evidence type="ECO:0000313" key="2">
    <source>
        <dbReference type="EMBL" id="KAA5605550.1"/>
    </source>
</evidence>
<gene>
    <name evidence="2" type="ORF">F1188_09920</name>
</gene>
<feature type="domain" description="Cyclic nucleotide-binding" evidence="1">
    <location>
        <begin position="16"/>
        <end position="116"/>
    </location>
</feature>
<dbReference type="SMART" id="SM00100">
    <property type="entry name" value="cNMP"/>
    <property type="match status" value="1"/>
</dbReference>
<name>A0A5M6IB75_9PROT</name>
<dbReference type="PROSITE" id="PS50042">
    <property type="entry name" value="CNMP_BINDING_3"/>
    <property type="match status" value="1"/>
</dbReference>
<dbReference type="EMBL" id="VWPJ01000008">
    <property type="protein sequence ID" value="KAA5605550.1"/>
    <property type="molecule type" value="Genomic_DNA"/>
</dbReference>
<evidence type="ECO:0000313" key="3">
    <source>
        <dbReference type="Proteomes" id="UP000324065"/>
    </source>
</evidence>
<dbReference type="InterPro" id="IPR000595">
    <property type="entry name" value="cNMP-bd_dom"/>
</dbReference>
<dbReference type="SUPFAM" id="SSF51206">
    <property type="entry name" value="cAMP-binding domain-like"/>
    <property type="match status" value="1"/>
</dbReference>
<protein>
    <submittedName>
        <fullName evidence="2">Cyclic nucleotide-binding domain-containing protein</fullName>
    </submittedName>
</protein>
<dbReference type="Pfam" id="PF00027">
    <property type="entry name" value="cNMP_binding"/>
    <property type="match status" value="1"/>
</dbReference>
<sequence>MVPMQDMDDLLNAHPFFAGLSPRLLEELAGCARNERFDAGDYLFQEGGVADRFYILRHGQVAVEVKAPHAGAVVLETLHTDDTLGWSWLVPPHHWTFDARAVTLVRAVSLDGVCLRGKMETDHELGFHLLSRFVPVMGERLRAARLQMLDLYAPPGLTPPA</sequence>
<organism evidence="2 3">
    <name type="scientific">Roseospira marina</name>
    <dbReference type="NCBI Taxonomy" id="140057"/>
    <lineage>
        <taxon>Bacteria</taxon>
        <taxon>Pseudomonadati</taxon>
        <taxon>Pseudomonadota</taxon>
        <taxon>Alphaproteobacteria</taxon>
        <taxon>Rhodospirillales</taxon>
        <taxon>Rhodospirillaceae</taxon>
        <taxon>Roseospira</taxon>
    </lineage>
</organism>
<accession>A0A5M6IB75</accession>
<evidence type="ECO:0000259" key="1">
    <source>
        <dbReference type="PROSITE" id="PS50042"/>
    </source>
</evidence>